<proteinExistence type="predicted"/>
<feature type="region of interest" description="Disordered" evidence="1">
    <location>
        <begin position="1"/>
        <end position="25"/>
    </location>
</feature>
<evidence type="ECO:0000313" key="3">
    <source>
        <dbReference type="Proteomes" id="UP000316706"/>
    </source>
</evidence>
<dbReference type="EMBL" id="VFPO01000001">
    <property type="protein sequence ID" value="TQM70705.1"/>
    <property type="molecule type" value="Genomic_DNA"/>
</dbReference>
<feature type="compositionally biased region" description="Polar residues" evidence="1">
    <location>
        <begin position="1"/>
        <end position="12"/>
    </location>
</feature>
<keyword evidence="3" id="KW-1185">Reference proteome</keyword>
<evidence type="ECO:0000313" key="2">
    <source>
        <dbReference type="EMBL" id="TQM70705.1"/>
    </source>
</evidence>
<dbReference type="AlphaFoldDB" id="A0A543IJF9"/>
<comment type="caution">
    <text evidence="2">The sequence shown here is derived from an EMBL/GenBank/DDBJ whole genome shotgun (WGS) entry which is preliminary data.</text>
</comment>
<organism evidence="2 3">
    <name type="scientific">Actinomadura hallensis</name>
    <dbReference type="NCBI Taxonomy" id="337895"/>
    <lineage>
        <taxon>Bacteria</taxon>
        <taxon>Bacillati</taxon>
        <taxon>Actinomycetota</taxon>
        <taxon>Actinomycetes</taxon>
        <taxon>Streptosporangiales</taxon>
        <taxon>Thermomonosporaceae</taxon>
        <taxon>Actinomadura</taxon>
    </lineage>
</organism>
<sequence length="35" mass="3838">MGGGNQPLQPQEQPFGHEHPPPCPQLQFFFTMGGT</sequence>
<accession>A0A543IJF9</accession>
<name>A0A543IJF9_9ACTN</name>
<protein>
    <submittedName>
        <fullName evidence="2">Uncharacterized protein</fullName>
    </submittedName>
</protein>
<dbReference type="Proteomes" id="UP000316706">
    <property type="component" value="Unassembled WGS sequence"/>
</dbReference>
<reference evidence="2 3" key="1">
    <citation type="submission" date="2019-06" db="EMBL/GenBank/DDBJ databases">
        <title>Sequencing the genomes of 1000 actinobacteria strains.</title>
        <authorList>
            <person name="Klenk H.-P."/>
        </authorList>
    </citation>
    <scope>NUCLEOTIDE SEQUENCE [LARGE SCALE GENOMIC DNA]</scope>
    <source>
        <strain evidence="2 3">DSM 45043</strain>
    </source>
</reference>
<gene>
    <name evidence="2" type="ORF">FHX41_4441</name>
</gene>
<evidence type="ECO:0000256" key="1">
    <source>
        <dbReference type="SAM" id="MobiDB-lite"/>
    </source>
</evidence>